<evidence type="ECO:0000313" key="3">
    <source>
        <dbReference type="Proteomes" id="UP000324022"/>
    </source>
</evidence>
<feature type="signal peptide" evidence="1">
    <location>
        <begin position="1"/>
        <end position="23"/>
    </location>
</feature>
<sequence length="164" mass="19271">MKIQTRPLLFLLSGFLAFASVFAPINPNLPPEENGMWEKAIEKYKEIHKTQQRSYEPRDADFERYNQIEKFEEKAWALAGQHGVFFVGKAQHRQPRPRIVEYFTSLVRPNDDLARDMNLRDKVALILWKRATSHTQELISVDSLTYHQELEWGLKPLRQIIGVH</sequence>
<keyword evidence="1" id="KW-0732">Signal</keyword>
<reference evidence="2 3" key="1">
    <citation type="submission" date="2018-03" db="EMBL/GenBank/DDBJ databases">
        <authorList>
            <person name="Guldener U."/>
        </authorList>
    </citation>
    <scope>NUCLEOTIDE SEQUENCE [LARGE SCALE GENOMIC DNA]</scope>
    <source>
        <strain evidence="2 3">NBRC100155</strain>
    </source>
</reference>
<organism evidence="2 3">
    <name type="scientific">Ustilago trichophora</name>
    <dbReference type="NCBI Taxonomy" id="86804"/>
    <lineage>
        <taxon>Eukaryota</taxon>
        <taxon>Fungi</taxon>
        <taxon>Dikarya</taxon>
        <taxon>Basidiomycota</taxon>
        <taxon>Ustilaginomycotina</taxon>
        <taxon>Ustilaginomycetes</taxon>
        <taxon>Ustilaginales</taxon>
        <taxon>Ustilaginaceae</taxon>
        <taxon>Ustilago</taxon>
    </lineage>
</organism>
<protein>
    <submittedName>
        <fullName evidence="2">Uncharacterized protein</fullName>
    </submittedName>
</protein>
<dbReference type="EMBL" id="OOIN01000017">
    <property type="protein sequence ID" value="SPO27322.1"/>
    <property type="molecule type" value="Genomic_DNA"/>
</dbReference>
<dbReference type="AlphaFoldDB" id="A0A5C3E9P5"/>
<dbReference type="Proteomes" id="UP000324022">
    <property type="component" value="Unassembled WGS sequence"/>
</dbReference>
<accession>A0A5C3E9P5</accession>
<evidence type="ECO:0000256" key="1">
    <source>
        <dbReference type="SAM" id="SignalP"/>
    </source>
</evidence>
<proteinExistence type="predicted"/>
<feature type="chain" id="PRO_5022898383" evidence="1">
    <location>
        <begin position="24"/>
        <end position="164"/>
    </location>
</feature>
<gene>
    <name evidence="2" type="ORF">UTRI_10439</name>
</gene>
<keyword evidence="3" id="KW-1185">Reference proteome</keyword>
<evidence type="ECO:0000313" key="2">
    <source>
        <dbReference type="EMBL" id="SPO27322.1"/>
    </source>
</evidence>
<name>A0A5C3E9P5_9BASI</name>